<protein>
    <recommendedName>
        <fullName evidence="3">Tail specific protease domain-containing protein</fullName>
    </recommendedName>
</protein>
<organism evidence="1 2">
    <name type="scientific">Alteromonas sediminis</name>
    <dbReference type="NCBI Taxonomy" id="2259342"/>
    <lineage>
        <taxon>Bacteria</taxon>
        <taxon>Pseudomonadati</taxon>
        <taxon>Pseudomonadota</taxon>
        <taxon>Gammaproteobacteria</taxon>
        <taxon>Alteromonadales</taxon>
        <taxon>Alteromonadaceae</taxon>
        <taxon>Alteromonas/Salinimonas group</taxon>
        <taxon>Alteromonas</taxon>
    </lineage>
</organism>
<proteinExistence type="predicted"/>
<reference evidence="1 2" key="1">
    <citation type="submission" date="2018-11" db="EMBL/GenBank/DDBJ databases">
        <authorList>
            <person name="Ye M.-Q."/>
            <person name="Du Z.-J."/>
        </authorList>
    </citation>
    <scope>NUCLEOTIDE SEQUENCE [LARGE SCALE GENOMIC DNA]</scope>
    <source>
        <strain evidence="1 2">U0105</strain>
    </source>
</reference>
<dbReference type="AlphaFoldDB" id="A0A3N5Z8Z4"/>
<evidence type="ECO:0000313" key="1">
    <source>
        <dbReference type="EMBL" id="RPJ67384.1"/>
    </source>
</evidence>
<dbReference type="OrthoDB" id="9799367at2"/>
<dbReference type="SUPFAM" id="SSF52096">
    <property type="entry name" value="ClpP/crotonase"/>
    <property type="match status" value="1"/>
</dbReference>
<sequence length="427" mass="47623">MNLLKKTISVLSVCLFTACGGNTGETSDIQYPSEEERWSADINYMVERMISVHPDIYHTVSEVDFETAKQQLLDDIGGLDAHQRLVRILEVFALPASQRDGHMALSYYAGTDSLILPLKFHQFDDGIYLIDATTENEEFIGSKLLAIEGLSLVDVNELLDPLLPRDNAQSLESARSIAYLNPSILNGLGITNSPTETTFVVERRNGQISDMRVLATSPTNFPLSEVPSNKLPKNALVNYLKPGNDLWVEFYPQWNTIHVKLNAITDSSGNIALDDIAREVQELLIESPSAKIVIDLRQNSGGNNQLVEQLIEFVKSPVINIQGRLHVFTDRQTFSAAGNLVAELDYKTNAMFWGVPPGGSGSQFGDVNEFTMPNSGMIFYVPTKFWQFGDPSRQTLSQPMDHWVDQTIEGYLSNLDTLMDYFVAEMN</sequence>
<dbReference type="EMBL" id="RPOK01000002">
    <property type="protein sequence ID" value="RPJ67384.1"/>
    <property type="molecule type" value="Genomic_DNA"/>
</dbReference>
<comment type="caution">
    <text evidence="1">The sequence shown here is derived from an EMBL/GenBank/DDBJ whole genome shotgun (WGS) entry which is preliminary data.</text>
</comment>
<evidence type="ECO:0000313" key="2">
    <source>
        <dbReference type="Proteomes" id="UP000275281"/>
    </source>
</evidence>
<gene>
    <name evidence="1" type="ORF">DRW07_07625</name>
</gene>
<evidence type="ECO:0008006" key="3">
    <source>
        <dbReference type="Google" id="ProtNLM"/>
    </source>
</evidence>
<accession>A0A3N5Z8Z4</accession>
<dbReference type="InterPro" id="IPR029045">
    <property type="entry name" value="ClpP/crotonase-like_dom_sf"/>
</dbReference>
<dbReference type="PROSITE" id="PS51257">
    <property type="entry name" value="PROKAR_LIPOPROTEIN"/>
    <property type="match status" value="1"/>
</dbReference>
<dbReference type="Gene3D" id="3.90.226.10">
    <property type="entry name" value="2-enoyl-CoA Hydratase, Chain A, domain 1"/>
    <property type="match status" value="1"/>
</dbReference>
<dbReference type="RefSeq" id="WP_124027284.1">
    <property type="nucleotide sequence ID" value="NZ_JBHRSN010000015.1"/>
</dbReference>
<name>A0A3N5Z8Z4_9ALTE</name>
<keyword evidence="2" id="KW-1185">Reference proteome</keyword>
<dbReference type="Proteomes" id="UP000275281">
    <property type="component" value="Unassembled WGS sequence"/>
</dbReference>